<evidence type="ECO:0000256" key="18">
    <source>
        <dbReference type="SAM" id="Phobius"/>
    </source>
</evidence>
<dbReference type="InterPro" id="IPR000742">
    <property type="entry name" value="EGF"/>
</dbReference>
<feature type="domain" description="Cadherin" evidence="22">
    <location>
        <begin position="55"/>
        <end position="159"/>
    </location>
</feature>
<dbReference type="FunFam" id="2.60.40.60:FF:000033">
    <property type="entry name" value="FAT atypical cadherin 1"/>
    <property type="match status" value="1"/>
</dbReference>
<dbReference type="GO" id="GO:0045296">
    <property type="term" value="F:cadherin binding"/>
    <property type="evidence" value="ECO:0007669"/>
    <property type="project" value="TreeGrafter"/>
</dbReference>
<dbReference type="PROSITE" id="PS50268">
    <property type="entry name" value="CADHERIN_2"/>
    <property type="match status" value="8"/>
</dbReference>
<dbReference type="PROSITE" id="PS50227">
    <property type="entry name" value="G_PROTEIN_RECEP_F2_3"/>
    <property type="match status" value="1"/>
</dbReference>
<dbReference type="SMART" id="SM00112">
    <property type="entry name" value="CA"/>
    <property type="match status" value="7"/>
</dbReference>
<dbReference type="Pfam" id="PF00028">
    <property type="entry name" value="Cadherin"/>
    <property type="match status" value="6"/>
</dbReference>
<dbReference type="PRINTS" id="PR00205">
    <property type="entry name" value="CADHERIN"/>
</dbReference>
<proteinExistence type="predicted"/>
<dbReference type="CDD" id="cd00110">
    <property type="entry name" value="LamG"/>
    <property type="match status" value="1"/>
</dbReference>
<dbReference type="InterPro" id="IPR001879">
    <property type="entry name" value="GPCR_2_extracellular_dom"/>
</dbReference>
<dbReference type="InterPro" id="IPR015919">
    <property type="entry name" value="Cadherin-like_sf"/>
</dbReference>
<feature type="transmembrane region" description="Helical" evidence="18">
    <location>
        <begin position="2163"/>
        <end position="2182"/>
    </location>
</feature>
<comment type="caution">
    <text evidence="17">Lacks conserved residue(s) required for the propagation of feature annotation.</text>
</comment>
<feature type="disulfide bond" evidence="17">
    <location>
        <begin position="1063"/>
        <end position="1072"/>
    </location>
</feature>
<evidence type="ECO:0000256" key="15">
    <source>
        <dbReference type="ARBA" id="ARBA00023180"/>
    </source>
</evidence>
<dbReference type="Pfam" id="PF02210">
    <property type="entry name" value="Laminin_G_2"/>
    <property type="match status" value="1"/>
</dbReference>
<dbReference type="SUPFAM" id="SSF49899">
    <property type="entry name" value="Concanavalin A-like lectins/glucanases"/>
    <property type="match status" value="2"/>
</dbReference>
<evidence type="ECO:0000256" key="7">
    <source>
        <dbReference type="ARBA" id="ARBA00022723"/>
    </source>
</evidence>
<evidence type="ECO:0000313" key="23">
    <source>
        <dbReference type="Proteomes" id="UP000046393"/>
    </source>
</evidence>
<evidence type="ECO:0000256" key="3">
    <source>
        <dbReference type="ARBA" id="ARBA00022473"/>
    </source>
</evidence>
<feature type="domain" description="Cadherin" evidence="22">
    <location>
        <begin position="370"/>
        <end position="470"/>
    </location>
</feature>
<dbReference type="SUPFAM" id="SSF57184">
    <property type="entry name" value="Growth factor receptor domain"/>
    <property type="match status" value="1"/>
</dbReference>
<dbReference type="GO" id="GO:0004930">
    <property type="term" value="F:G protein-coupled receptor activity"/>
    <property type="evidence" value="ECO:0007669"/>
    <property type="project" value="InterPro"/>
</dbReference>
<keyword evidence="9" id="KW-0677">Repeat</keyword>
<evidence type="ECO:0000256" key="17">
    <source>
        <dbReference type="PROSITE-ProRule" id="PRU00076"/>
    </source>
</evidence>
<dbReference type="SMART" id="SM00179">
    <property type="entry name" value="EGF_CA"/>
    <property type="match status" value="3"/>
</dbReference>
<dbReference type="FunFam" id="2.60.40.60:FF:000039">
    <property type="entry name" value="FAT atypical cadherin 3"/>
    <property type="match status" value="2"/>
</dbReference>
<dbReference type="InterPro" id="IPR020894">
    <property type="entry name" value="Cadherin_CS"/>
</dbReference>
<dbReference type="InterPro" id="IPR001881">
    <property type="entry name" value="EGF-like_Ca-bd_dom"/>
</dbReference>
<keyword evidence="11" id="KW-0130">Cell adhesion</keyword>
<feature type="domain" description="Laminin G" evidence="19">
    <location>
        <begin position="1119"/>
        <end position="1329"/>
    </location>
</feature>
<dbReference type="GO" id="GO:0048513">
    <property type="term" value="P:animal organ development"/>
    <property type="evidence" value="ECO:0007669"/>
    <property type="project" value="UniProtKB-ARBA"/>
</dbReference>
<keyword evidence="6 18" id="KW-0812">Transmembrane</keyword>
<dbReference type="SUPFAM" id="SSF111418">
    <property type="entry name" value="Hormone receptor domain"/>
    <property type="match status" value="1"/>
</dbReference>
<evidence type="ECO:0000256" key="14">
    <source>
        <dbReference type="ARBA" id="ARBA00023157"/>
    </source>
</evidence>
<dbReference type="InterPro" id="IPR009030">
    <property type="entry name" value="Growth_fac_rcpt_cys_sf"/>
</dbReference>
<dbReference type="WBParaSite" id="SMUV_0000379601-mRNA-1">
    <property type="protein sequence ID" value="SMUV_0000379601-mRNA-1"/>
    <property type="gene ID" value="SMUV_0000379601"/>
</dbReference>
<dbReference type="Pfam" id="PF23592">
    <property type="entry name" value="Cadherin_CELSR2_9th"/>
    <property type="match status" value="1"/>
</dbReference>
<evidence type="ECO:0000259" key="20">
    <source>
        <dbReference type="PROSITE" id="PS50026"/>
    </source>
</evidence>
<organism evidence="23 24">
    <name type="scientific">Syphacia muris</name>
    <dbReference type="NCBI Taxonomy" id="451379"/>
    <lineage>
        <taxon>Eukaryota</taxon>
        <taxon>Metazoa</taxon>
        <taxon>Ecdysozoa</taxon>
        <taxon>Nematoda</taxon>
        <taxon>Chromadorea</taxon>
        <taxon>Rhabditida</taxon>
        <taxon>Spirurina</taxon>
        <taxon>Oxyuridomorpha</taxon>
        <taxon>Oxyuroidea</taxon>
        <taxon>Oxyuridae</taxon>
        <taxon>Syphacia</taxon>
    </lineage>
</organism>
<evidence type="ECO:0000256" key="5">
    <source>
        <dbReference type="ARBA" id="ARBA00022536"/>
    </source>
</evidence>
<evidence type="ECO:0000313" key="24">
    <source>
        <dbReference type="WBParaSite" id="SMUV_0000379601-mRNA-1"/>
    </source>
</evidence>
<dbReference type="GO" id="GO:0007156">
    <property type="term" value="P:homophilic cell adhesion via plasma membrane adhesion molecules"/>
    <property type="evidence" value="ECO:0007669"/>
    <property type="project" value="InterPro"/>
</dbReference>
<dbReference type="PROSITE" id="PS00022">
    <property type="entry name" value="EGF_1"/>
    <property type="match status" value="3"/>
</dbReference>
<keyword evidence="10 16" id="KW-0106">Calcium</keyword>
<dbReference type="SMART" id="SM00282">
    <property type="entry name" value="LamG"/>
    <property type="match status" value="2"/>
</dbReference>
<feature type="domain" description="Laminin G" evidence="19">
    <location>
        <begin position="1375"/>
        <end position="1538"/>
    </location>
</feature>
<dbReference type="Gene3D" id="2.60.120.200">
    <property type="match status" value="2"/>
</dbReference>
<feature type="domain" description="Cadherin" evidence="22">
    <location>
        <begin position="471"/>
        <end position="571"/>
    </location>
</feature>
<dbReference type="PROSITE" id="PS01186">
    <property type="entry name" value="EGF_2"/>
    <property type="match status" value="1"/>
</dbReference>
<dbReference type="Proteomes" id="UP000046393">
    <property type="component" value="Unplaced"/>
</dbReference>
<dbReference type="PANTHER" id="PTHR24027:SF438">
    <property type="entry name" value="CADHERIN 23"/>
    <property type="match status" value="1"/>
</dbReference>
<feature type="transmembrane region" description="Helical" evidence="18">
    <location>
        <begin position="2128"/>
        <end position="2151"/>
    </location>
</feature>
<keyword evidence="5 17" id="KW-0245">EGF-like domain</keyword>
<reference evidence="24" key="1">
    <citation type="submission" date="2016-04" db="UniProtKB">
        <authorList>
            <consortium name="WormBaseParasite"/>
        </authorList>
    </citation>
    <scope>IDENTIFICATION</scope>
</reference>
<feature type="transmembrane region" description="Helical" evidence="18">
    <location>
        <begin position="2064"/>
        <end position="2085"/>
    </location>
</feature>
<feature type="domain" description="EGF-like" evidence="20">
    <location>
        <begin position="1037"/>
        <end position="1073"/>
    </location>
</feature>
<dbReference type="CDD" id="cd00055">
    <property type="entry name" value="EGF_Lam"/>
    <property type="match status" value="1"/>
</dbReference>
<keyword evidence="14 17" id="KW-1015">Disulfide bond</keyword>
<dbReference type="InterPro" id="IPR002126">
    <property type="entry name" value="Cadherin-like_dom"/>
</dbReference>
<evidence type="ECO:0000256" key="8">
    <source>
        <dbReference type="ARBA" id="ARBA00022729"/>
    </source>
</evidence>
<feature type="domain" description="Cadherin" evidence="22">
    <location>
        <begin position="160"/>
        <end position="262"/>
    </location>
</feature>
<dbReference type="PROSITE" id="PS00232">
    <property type="entry name" value="CADHERIN_1"/>
    <property type="match status" value="5"/>
</dbReference>
<dbReference type="GO" id="GO:0001736">
    <property type="term" value="P:establishment of planar polarity"/>
    <property type="evidence" value="ECO:0007669"/>
    <property type="project" value="UniProtKB-ARBA"/>
</dbReference>
<evidence type="ECO:0000256" key="11">
    <source>
        <dbReference type="ARBA" id="ARBA00022889"/>
    </source>
</evidence>
<keyword evidence="12 18" id="KW-1133">Transmembrane helix</keyword>
<feature type="domain" description="Cadherin" evidence="22">
    <location>
        <begin position="263"/>
        <end position="369"/>
    </location>
</feature>
<feature type="disulfide bond" evidence="17">
    <location>
        <begin position="1561"/>
        <end position="1570"/>
    </location>
</feature>
<dbReference type="FunFam" id="2.60.40.60:FF:000080">
    <property type="entry name" value="FAT atypical cadherin 1"/>
    <property type="match status" value="1"/>
</dbReference>
<dbReference type="Gene3D" id="4.10.1240.10">
    <property type="entry name" value="GPCR, family 2, extracellular hormone receptor domain"/>
    <property type="match status" value="1"/>
</dbReference>
<dbReference type="InterPro" id="IPR013320">
    <property type="entry name" value="ConA-like_dom_sf"/>
</dbReference>
<name>A0A0N5AHE5_9BILA</name>
<evidence type="ECO:0000256" key="16">
    <source>
        <dbReference type="PROSITE-ProRule" id="PRU00043"/>
    </source>
</evidence>
<dbReference type="GO" id="GO:0007411">
    <property type="term" value="P:axon guidance"/>
    <property type="evidence" value="ECO:0007669"/>
    <property type="project" value="UniProtKB-ARBA"/>
</dbReference>
<dbReference type="CDD" id="cd11304">
    <property type="entry name" value="Cadherin_repeat"/>
    <property type="match status" value="7"/>
</dbReference>
<evidence type="ECO:0000256" key="4">
    <source>
        <dbReference type="ARBA" id="ARBA00022475"/>
    </source>
</evidence>
<dbReference type="InterPro" id="IPR036445">
    <property type="entry name" value="GPCR_2_extracell_dom_sf"/>
</dbReference>
<dbReference type="InterPro" id="IPR039808">
    <property type="entry name" value="Cadherin"/>
</dbReference>
<feature type="transmembrane region" description="Helical" evidence="18">
    <location>
        <begin position="2097"/>
        <end position="2116"/>
    </location>
</feature>
<dbReference type="SMART" id="SM00181">
    <property type="entry name" value="EGF"/>
    <property type="match status" value="5"/>
</dbReference>
<dbReference type="STRING" id="451379.A0A0N5AHE5"/>
<dbReference type="PROSITE" id="PS50025">
    <property type="entry name" value="LAM_G_DOMAIN"/>
    <property type="match status" value="2"/>
</dbReference>
<feature type="domain" description="EGF-like" evidence="20">
    <location>
        <begin position="1534"/>
        <end position="1571"/>
    </location>
</feature>
<dbReference type="InterPro" id="IPR056286">
    <property type="entry name" value="Cadherin_CELSR1-3_9th"/>
</dbReference>
<dbReference type="InterPro" id="IPR002049">
    <property type="entry name" value="LE_dom"/>
</dbReference>
<dbReference type="GO" id="GO:0005509">
    <property type="term" value="F:calcium ion binding"/>
    <property type="evidence" value="ECO:0007669"/>
    <property type="project" value="UniProtKB-UniRule"/>
</dbReference>
<dbReference type="CDD" id="cd00054">
    <property type="entry name" value="EGF_CA"/>
    <property type="match status" value="2"/>
</dbReference>
<dbReference type="SMART" id="SM00008">
    <property type="entry name" value="HormR"/>
    <property type="match status" value="1"/>
</dbReference>
<keyword evidence="13 18" id="KW-0472">Membrane</keyword>
<dbReference type="GO" id="GO:0016477">
    <property type="term" value="P:cell migration"/>
    <property type="evidence" value="ECO:0007669"/>
    <property type="project" value="TreeGrafter"/>
</dbReference>
<dbReference type="InterPro" id="IPR001791">
    <property type="entry name" value="Laminin_G"/>
</dbReference>
<keyword evidence="8" id="KW-0732">Signal</keyword>
<protein>
    <submittedName>
        <fullName evidence="24">Protocadherin Fat 4</fullName>
    </submittedName>
</protein>
<feature type="domain" description="Cadherin" evidence="22">
    <location>
        <begin position="3"/>
        <end position="54"/>
    </location>
</feature>
<evidence type="ECO:0000256" key="12">
    <source>
        <dbReference type="ARBA" id="ARBA00022989"/>
    </source>
</evidence>
<accession>A0A0N5AHE5</accession>
<dbReference type="Pfam" id="PF02793">
    <property type="entry name" value="HRM"/>
    <property type="match status" value="1"/>
</dbReference>
<dbReference type="SUPFAM" id="SSF49313">
    <property type="entry name" value="Cadherin-like"/>
    <property type="match status" value="9"/>
</dbReference>
<keyword evidence="15" id="KW-0325">Glycoprotein</keyword>
<dbReference type="Gene3D" id="2.10.25.10">
    <property type="entry name" value="Laminin"/>
    <property type="match status" value="2"/>
</dbReference>
<dbReference type="FunFam" id="2.10.25.10:FF:000659">
    <property type="entry name" value="Crumbs cell polarity complex component 2b"/>
    <property type="match status" value="1"/>
</dbReference>
<dbReference type="GO" id="GO:0007163">
    <property type="term" value="P:establishment or maintenance of cell polarity"/>
    <property type="evidence" value="ECO:0007669"/>
    <property type="project" value="UniProtKB-ARBA"/>
</dbReference>
<dbReference type="PROSITE" id="PS50026">
    <property type="entry name" value="EGF_3"/>
    <property type="match status" value="4"/>
</dbReference>
<feature type="domain" description="EGF-like" evidence="20">
    <location>
        <begin position="1332"/>
        <end position="1369"/>
    </location>
</feature>
<feature type="domain" description="Cadherin" evidence="22">
    <location>
        <begin position="680"/>
        <end position="787"/>
    </location>
</feature>
<dbReference type="PANTHER" id="PTHR24027">
    <property type="entry name" value="CADHERIN-23"/>
    <property type="match status" value="1"/>
</dbReference>
<comment type="subcellular location">
    <subcellularLocation>
        <location evidence="2">Cell membrane</location>
        <topology evidence="2">Multi-pass membrane protein</topology>
    </subcellularLocation>
    <subcellularLocation>
        <location evidence="1">Cell membrane</location>
        <topology evidence="1">Single-pass type I membrane protein</topology>
    </subcellularLocation>
</comment>
<evidence type="ECO:0000259" key="22">
    <source>
        <dbReference type="PROSITE" id="PS50268"/>
    </source>
</evidence>
<feature type="disulfide bond" evidence="17">
    <location>
        <begin position="1599"/>
        <end position="1608"/>
    </location>
</feature>
<evidence type="ECO:0000256" key="2">
    <source>
        <dbReference type="ARBA" id="ARBA00004651"/>
    </source>
</evidence>
<evidence type="ECO:0000256" key="9">
    <source>
        <dbReference type="ARBA" id="ARBA00022737"/>
    </source>
</evidence>
<feature type="disulfide bond" evidence="17">
    <location>
        <begin position="1580"/>
        <end position="1597"/>
    </location>
</feature>
<keyword evidence="7" id="KW-0479">Metal-binding</keyword>
<sequence length="2364" mass="264579">MVTAKIWLAKILDRETLDRHVLKVTGYERLDLAVSSSCTVIVDVQDVQDNAPIFEKNSYYAEVREDAPIGTTVVSVFARDLDAGLNGQIEYSLKENEASNFLKIGRSTGVIQTARELDRETLDFLRFFVIATDHGQPAMSSDALVEIAVLDVNDNEPKFESEAFNLTILENITVPAVVFQVKAIDPDLGSNGQIHYSIVTSSSSGFSIDYNSGIITLHEKLSAKASPVSLLIRAKDSGQPASSSTTTCTIRIIDINDHKPQFVSLQQQVFVDENVPIGHEITRVFAVDEDSGENGIVRYSLEIIPPEETPTFEIDAVTGSIKTLSKLDRELNSLYKLKITAKDSGDPPLLSTASIVIHVRDVNDNAPYFEPKFLNLTFAEDTAKGTALYTVKALDKDEDQKMKYRIEKTDKDIFSLIDLGEQGVLLTLSDGFRKTDDKIEVVISATDSGGLKGLCTINFLIKDVNEAPYFLVHPYAIHIPESLSMHSKVLQLTAKDNDRAENARITYSIDSTDFVIDQYSGVISVGKPLDREVKSSYVLTINASDGGTPPLSATTTVEILLDDVNDNAPEFISQNYTMSISEDMPVGTSFMQVEAVDTDAGNNGFVDYVLSKRNDPETAKTFKLDMSSGTLRIDKKLDRELHERYTLEVIARDRGNPSLSSKTNVTVNLLDVNDNAPKFEFSRYDFWIAENSPIGTTVGSLMATDADKNENAIITFKIFGGSDAKLFDIETVSGQNGLVRVFSRETFDYEAKKNLFYFEIQASSDQLSTTVPVYVHISDVNDNSPQLRDFVALVANYEGEHFDGIVGNIPAFDPDHNATLEFYVEKSGVYDVDNSTGLLRISNLIERQIDTEFKACVSDGPNVDCGKAHLIYVYVNDEILRQSVTVQIEDLSRDDFLDYAVYHRFVSAISLLDNWQSENIRIFSIQSSSSTVNVSFSIIKRGHIQSSYLIQKLIEQGQNKLSELCGFKLRVLSNDLCLTEPCPYYQQCKLTNKVIKSVQRVQTDNFLLRSLDTINTFVCECPNGFISTDDRKLCNQRLDLCYSSPCLHGGICTSLENSFRCQCSEGWTGKICEVSIYADSCLPDSCHSKSKCVLKNRQISCEKCKWQPDDTDDRCRLRSISFNGTAFLTVPITLKRIEWTIEFSLATIMQSGIIMFVGRNDADFVEVSLNGGLLNARFSLGGAIFTGAMEDWKENRLNDGKWHKITVEFYERKMRLYIDDCEPYLASTRTNLSGYPKCATEILSYLDKKCLDQAVRCYRFLDITSGIYLGGRPALNKSGYVLAIDGKLPVDIVRNGFTGCISNFTIDGNLQDFSNFNEFEKSEGVTAGCKAKKNYCKGNVCHKSAKCIQQWNGYHCRCKNVIHTNGHCPTTERMLEVSFQDEESYVAWEFEEGKKFRNISFEFRTRSRKTQVVVMEFIQPSLAFLFGVDQRQGIISFGKEHYVIPYPSFSDGTYKSIYFEFSSWYAKIVIDHLYKKQIPLKTDIKNIVLKKLYSGTSPSSNYPQRFEGCIRNVLVNGRQVKVADHSNTKRSCNTSNQCSKKNACPQNSKCIEEYDRYHCQCAKGYFGDTCIDACKIKNICGIDGTCIRTNDSAGYRCNCSPKARGRNCERKTASRVCPEGWYGKFPYCRQCNCSAVIGSTGLCNSSNGQCLCKVKAKHYFHSSTNICVPCECGYGASDEQCSASGQCKCYGHAVGRRCDRCSHMDELLDRNTLKCVKIFNQCPSNIDGGIQWPSTLKGVTAAKSCPFNQIGLASRKCGQDGLWANVNVYNCTIPELQHFDVSAGQTAASNLANVSLANCDYLSGRNLDLVFHYVRQLIDNDVKSGLNTNHLLNIGFTKNIVNILQCIVKTIPSSTFATLLMAVKSYGDHLCQIHSTHRFLEPFHLSSINLDFAVDTLPKGFRRQALPKFNNFVDNRIGIFRELQMELICDKTSEKHDTVIFYSFVQSWGCINCVSPTVSISANGLEHCQIRITFPIGEENGWRQMECAQLKEFALKAANKTYVPSLSDVSLHPDATWNGDSTFLIALNETHLTCQFPNVGVFSVIAHSNSGALIRFYPPQKIPYTATLSFAFALLLTLLSAAMILCRRHTPARIIKFCIILSFAVNIVALCLIQQIHLNSIFYAARNAVISFCSSTLFAWLFLYSLHIYFLFTEGIRNLNLNIPLLIGFVAPLTIALVTFFLAPGNFVGFGDRLFWVLITPAIFLTLNSQPGSDPNWFRETPKNCPENDGQQCQSPLLPEKDISDSELTKNEDFTSWMPDIIPPSTYGQSNPLRQQLSFPRSESVRASRNSISLDQEDMLVTRTIPRVNILTPPKNLILDPKCDSLKLPIDFGIKNYENAADEIDAVYQNYSKNDPYMFSTFKR</sequence>
<dbReference type="Gene3D" id="2.60.40.60">
    <property type="entry name" value="Cadherins"/>
    <property type="match status" value="8"/>
</dbReference>
<keyword evidence="4" id="KW-1003">Cell membrane</keyword>
<dbReference type="Pfam" id="PF00008">
    <property type="entry name" value="EGF"/>
    <property type="match status" value="1"/>
</dbReference>
<feature type="domain" description="Cadherin" evidence="22">
    <location>
        <begin position="572"/>
        <end position="679"/>
    </location>
</feature>
<dbReference type="GO" id="GO:0016342">
    <property type="term" value="C:catenin complex"/>
    <property type="evidence" value="ECO:0007669"/>
    <property type="project" value="TreeGrafter"/>
</dbReference>
<dbReference type="GO" id="GO:0048589">
    <property type="term" value="P:developmental growth"/>
    <property type="evidence" value="ECO:0007669"/>
    <property type="project" value="UniProtKB-ARBA"/>
</dbReference>
<evidence type="ECO:0000256" key="1">
    <source>
        <dbReference type="ARBA" id="ARBA00004251"/>
    </source>
</evidence>
<evidence type="ECO:0000259" key="21">
    <source>
        <dbReference type="PROSITE" id="PS50227"/>
    </source>
</evidence>
<dbReference type="GO" id="GO:0008013">
    <property type="term" value="F:beta-catenin binding"/>
    <property type="evidence" value="ECO:0007669"/>
    <property type="project" value="TreeGrafter"/>
</dbReference>
<keyword evidence="23" id="KW-1185">Reference proteome</keyword>
<evidence type="ECO:0000259" key="19">
    <source>
        <dbReference type="PROSITE" id="PS50025"/>
    </source>
</evidence>
<evidence type="ECO:0000256" key="6">
    <source>
        <dbReference type="ARBA" id="ARBA00022692"/>
    </source>
</evidence>
<keyword evidence="3" id="KW-0217">Developmental protein</keyword>
<feature type="domain" description="G-protein coupled receptors family 2 profile 1" evidence="21">
    <location>
        <begin position="1700"/>
        <end position="1775"/>
    </location>
</feature>
<feature type="domain" description="EGF-like" evidence="20">
    <location>
        <begin position="1572"/>
        <end position="1609"/>
    </location>
</feature>
<dbReference type="FunFam" id="2.60.40.60:FF:000020">
    <property type="entry name" value="Dachsous cadherin-related 1b"/>
    <property type="match status" value="1"/>
</dbReference>
<evidence type="ECO:0000256" key="13">
    <source>
        <dbReference type="ARBA" id="ARBA00023136"/>
    </source>
</evidence>
<evidence type="ECO:0000256" key="10">
    <source>
        <dbReference type="ARBA" id="ARBA00022837"/>
    </source>
</evidence>